<evidence type="ECO:0000256" key="3">
    <source>
        <dbReference type="ARBA" id="ARBA00022777"/>
    </source>
</evidence>
<evidence type="ECO:0000313" key="4">
    <source>
        <dbReference type="EMBL" id="MBK1833308.1"/>
    </source>
</evidence>
<dbReference type="Proteomes" id="UP000604083">
    <property type="component" value="Unassembled WGS sequence"/>
</dbReference>
<evidence type="ECO:0000256" key="1">
    <source>
        <dbReference type="ARBA" id="ARBA00022679"/>
    </source>
</evidence>
<protein>
    <submittedName>
        <fullName evidence="4">UTP--glucose-1-phosphate uridylyltransferase</fullName>
    </submittedName>
</protein>
<comment type="caution">
    <text evidence="4">The sequence shown here is derived from an EMBL/GenBank/DDBJ whole genome shotgun (WGS) entry which is preliminary data.</text>
</comment>
<keyword evidence="1" id="KW-0808">Transferase</keyword>
<evidence type="ECO:0000313" key="5">
    <source>
        <dbReference type="Proteomes" id="UP000604083"/>
    </source>
</evidence>
<dbReference type="Gene3D" id="3.90.550.10">
    <property type="entry name" value="Spore Coat Polysaccharide Biosynthesis Protein SpsA, Chain A"/>
    <property type="match status" value="1"/>
</dbReference>
<proteinExistence type="predicted"/>
<evidence type="ECO:0000256" key="2">
    <source>
        <dbReference type="ARBA" id="ARBA00022695"/>
    </source>
</evidence>
<reference evidence="4" key="1">
    <citation type="submission" date="2021-01" db="EMBL/GenBank/DDBJ databases">
        <title>Modified the classification status of verrucomicrobia.</title>
        <authorList>
            <person name="Feng X."/>
        </authorList>
    </citation>
    <scope>NUCLEOTIDE SEQUENCE</scope>
    <source>
        <strain evidence="4">KCTC 12986</strain>
    </source>
</reference>
<dbReference type="GO" id="GO:0050201">
    <property type="term" value="F:fucokinase activity"/>
    <property type="evidence" value="ECO:0007669"/>
    <property type="project" value="TreeGrafter"/>
</dbReference>
<sequence length="1105" mass="122758">MLTDLITSADASTRDQALAEACQALSLEELLAEARELDHFRRHEDNLYQRVRALFFLYALHRFHLPPKMTGRAVGRIPFAGHEHLLDRRFQEAIDTFLAAQERAGPGDALSSALASAYHQLAFQTLADQVRKSVRTVRGNQWMFRMGHPADHPLRLKRELLDDSAGSFPLLLERTPVRMDLTHSAWSDIFFLGMDFPEGAKVINVSIDLGVHGRDAETAPPVEAYLRVIDEPVIRLTSIDLKATARIDNLGEIFDFAKDHLGLLKAAVIAAGIVPPGIEGSGQKLSHLLEKLLGPGKGLELVSSVNNIPKGSRLAVSTNLLAALIGVLMRATGQTESLTGPLQENERRLILARAILGEWIGGSGGGWQDSGGVWPGIKLISGEEAGPTDPEHGISRGRLMPKHHVFDEEEIPASARQALQDSLVLVHGGMAQNVGPILEMVSEKYLLRSSKEWQARQEALTLLDELINALKAGDIQALGKATTRNFYGPLQTIIPWATNLFTDTLIARAFQHFGDDFWGFWMLGGMSGGGMGFIFAPHRKKEAQEKMAEIMLAEKQRLEKALPFAMDPVVYDFAINPHGTVAQLLSAPGERLFPPNYYQVHVPQLLAREQSKLTPLQRQDLLAYRDASLQNPRFEGSIHQLFDSVLPKNASGSAQGPDSLDHLLKENGFDSKLHEAIREDLQRGRLGLAQNRLPASTDLRDVTADDVIDTTAGLAEESRRLGEEALRQGEVAVVTLAAGAGSRWTGGAGTCKALNPFAPLKGSFRTFLEVHLAKSRKVGEEAGTPLPHLFTTSYLTHEPTAAFLKAVDNYRYPGPLLLSRGQSVGLRMIPTERDLRFAWEETAQQRLDEQQEKVRESARSALINWARTAGEASDYTDNLPLQCLHPVGHFFEVPNLILNGTLRRLLQERPQLRTLMLHNIDTLGAQVDPELLGRHRQSGQGFTFEVINRRLEDRGGGLARVNGLPRLVEGLAMPNDEAEFDLTYYNTLTTWIELDELLQLIDLTREDILQDKKGKIQNALRQLARRLPTYITLKEVKKRWGHGQEDVFPVAQFEKLWGDLSTLPEAKVGYFVVPRLRGQQLKDPAQLDGWLRDGSAQYIESLCRW</sequence>
<gene>
    <name evidence="4" type="ORF">JIN78_04475</name>
</gene>
<organism evidence="4 5">
    <name type="scientific">Roseibacillus ishigakijimensis</name>
    <dbReference type="NCBI Taxonomy" id="454146"/>
    <lineage>
        <taxon>Bacteria</taxon>
        <taxon>Pseudomonadati</taxon>
        <taxon>Verrucomicrobiota</taxon>
        <taxon>Verrucomicrobiia</taxon>
        <taxon>Verrucomicrobiales</taxon>
        <taxon>Verrucomicrobiaceae</taxon>
        <taxon>Roseibacillus</taxon>
    </lineage>
</organism>
<dbReference type="PANTHER" id="PTHR32463:SF0">
    <property type="entry name" value="L-FUCOSE KINASE"/>
    <property type="match status" value="1"/>
</dbReference>
<dbReference type="Gene3D" id="3.30.230.120">
    <property type="match status" value="1"/>
</dbReference>
<dbReference type="InterPro" id="IPR002618">
    <property type="entry name" value="UDPGP_fam"/>
</dbReference>
<keyword evidence="3" id="KW-0418">Kinase</keyword>
<accession>A0A934RPX0</accession>
<dbReference type="InterPro" id="IPR029044">
    <property type="entry name" value="Nucleotide-diphossugar_trans"/>
</dbReference>
<keyword evidence="5" id="KW-1185">Reference proteome</keyword>
<dbReference type="SUPFAM" id="SSF53448">
    <property type="entry name" value="Nucleotide-diphospho-sugar transferases"/>
    <property type="match status" value="1"/>
</dbReference>
<dbReference type="Pfam" id="PF01704">
    <property type="entry name" value="UDPGP"/>
    <property type="match status" value="1"/>
</dbReference>
<dbReference type="GO" id="GO:0042352">
    <property type="term" value="P:GDP-L-fucose salvage"/>
    <property type="evidence" value="ECO:0007669"/>
    <property type="project" value="TreeGrafter"/>
</dbReference>
<dbReference type="EMBL" id="JAENIO010000007">
    <property type="protein sequence ID" value="MBK1833308.1"/>
    <property type="molecule type" value="Genomic_DNA"/>
</dbReference>
<keyword evidence="2 4" id="KW-0548">Nucleotidyltransferase</keyword>
<dbReference type="InterPro" id="IPR052203">
    <property type="entry name" value="GHMP_Kinase-Related"/>
</dbReference>
<dbReference type="GO" id="GO:0070569">
    <property type="term" value="F:uridylyltransferase activity"/>
    <property type="evidence" value="ECO:0007669"/>
    <property type="project" value="InterPro"/>
</dbReference>
<dbReference type="RefSeq" id="WP_200390740.1">
    <property type="nucleotide sequence ID" value="NZ_JAENIO010000007.1"/>
</dbReference>
<name>A0A934RPX0_9BACT</name>
<dbReference type="AlphaFoldDB" id="A0A934RPX0"/>
<dbReference type="PANTHER" id="PTHR32463">
    <property type="entry name" value="L-FUCOSE KINASE"/>
    <property type="match status" value="1"/>
</dbReference>